<gene>
    <name evidence="2" type="ORF">F7725_007404</name>
</gene>
<accession>A0A7J5XWR3</accession>
<evidence type="ECO:0000313" key="3">
    <source>
        <dbReference type="Proteomes" id="UP000518266"/>
    </source>
</evidence>
<feature type="compositionally biased region" description="Basic and acidic residues" evidence="1">
    <location>
        <begin position="52"/>
        <end position="61"/>
    </location>
</feature>
<feature type="non-terminal residue" evidence="2">
    <location>
        <position position="71"/>
    </location>
</feature>
<dbReference type="Proteomes" id="UP000518266">
    <property type="component" value="Unassembled WGS sequence"/>
</dbReference>
<evidence type="ECO:0000256" key="1">
    <source>
        <dbReference type="SAM" id="MobiDB-lite"/>
    </source>
</evidence>
<comment type="caution">
    <text evidence="2">The sequence shown here is derived from an EMBL/GenBank/DDBJ whole genome shotgun (WGS) entry which is preliminary data.</text>
</comment>
<organism evidence="2 3">
    <name type="scientific">Dissostichus mawsoni</name>
    <name type="common">Antarctic cod</name>
    <dbReference type="NCBI Taxonomy" id="36200"/>
    <lineage>
        <taxon>Eukaryota</taxon>
        <taxon>Metazoa</taxon>
        <taxon>Chordata</taxon>
        <taxon>Craniata</taxon>
        <taxon>Vertebrata</taxon>
        <taxon>Euteleostomi</taxon>
        <taxon>Actinopterygii</taxon>
        <taxon>Neopterygii</taxon>
        <taxon>Teleostei</taxon>
        <taxon>Neoteleostei</taxon>
        <taxon>Acanthomorphata</taxon>
        <taxon>Eupercaria</taxon>
        <taxon>Perciformes</taxon>
        <taxon>Notothenioidei</taxon>
        <taxon>Nototheniidae</taxon>
        <taxon>Dissostichus</taxon>
    </lineage>
</organism>
<dbReference type="EMBL" id="JAAKFY010000020">
    <property type="protein sequence ID" value="KAF3841542.1"/>
    <property type="molecule type" value="Genomic_DNA"/>
</dbReference>
<feature type="region of interest" description="Disordered" evidence="1">
    <location>
        <begin position="41"/>
        <end position="71"/>
    </location>
</feature>
<dbReference type="AlphaFoldDB" id="A0A7J5XWR3"/>
<sequence>MDDLANFITKVLPGYLNFVEVDDLGGILKKVECKKLLACARRPSTDTQSSGTERHDGRLDDSCLGSPASSL</sequence>
<reference evidence="2 3" key="1">
    <citation type="submission" date="2020-03" db="EMBL/GenBank/DDBJ databases">
        <title>Dissostichus mawsoni Genome sequencing and assembly.</title>
        <authorList>
            <person name="Park H."/>
        </authorList>
    </citation>
    <scope>NUCLEOTIDE SEQUENCE [LARGE SCALE GENOMIC DNA]</scope>
    <source>
        <strain evidence="2">DM0001</strain>
        <tissue evidence="2">Muscle</tissue>
    </source>
</reference>
<proteinExistence type="predicted"/>
<protein>
    <submittedName>
        <fullName evidence="2">Uncharacterized protein</fullName>
    </submittedName>
</protein>
<evidence type="ECO:0000313" key="2">
    <source>
        <dbReference type="EMBL" id="KAF3841542.1"/>
    </source>
</evidence>
<keyword evidence="3" id="KW-1185">Reference proteome</keyword>
<name>A0A7J5XWR3_DISMA</name>